<comment type="caution">
    <text evidence="7">The sequence shown here is derived from an EMBL/GenBank/DDBJ whole genome shotgun (WGS) entry which is preliminary data.</text>
</comment>
<evidence type="ECO:0000259" key="6">
    <source>
        <dbReference type="PROSITE" id="PS51194"/>
    </source>
</evidence>
<dbReference type="SMART" id="SM00490">
    <property type="entry name" value="HELICc"/>
    <property type="match status" value="1"/>
</dbReference>
<dbReference type="Proteomes" id="UP000444721">
    <property type="component" value="Unassembled WGS sequence"/>
</dbReference>
<dbReference type="InterPro" id="IPR050628">
    <property type="entry name" value="SNF2_RAD54_helicase_TF"/>
</dbReference>
<dbReference type="Pfam" id="PF00271">
    <property type="entry name" value="Helicase_C"/>
    <property type="match status" value="1"/>
</dbReference>
<dbReference type="InterPro" id="IPR001650">
    <property type="entry name" value="Helicase_C-like"/>
</dbReference>
<dbReference type="VEuPathDB" id="AmoebaDB:NfTy_004230"/>
<dbReference type="PANTHER" id="PTHR45626:SF22">
    <property type="entry name" value="DNA REPAIR PROTEIN RAD5"/>
    <property type="match status" value="1"/>
</dbReference>
<dbReference type="PANTHER" id="PTHR45626">
    <property type="entry name" value="TRANSCRIPTION TERMINATION FACTOR 2-RELATED"/>
    <property type="match status" value="1"/>
</dbReference>
<dbReference type="VEuPathDB" id="AmoebaDB:NF0036860"/>
<dbReference type="VEuPathDB" id="AmoebaDB:FDP41_008011"/>
<evidence type="ECO:0000313" key="7">
    <source>
        <dbReference type="EMBL" id="KAF0984096.1"/>
    </source>
</evidence>
<dbReference type="GO" id="GO:0005524">
    <property type="term" value="F:ATP binding"/>
    <property type="evidence" value="ECO:0007669"/>
    <property type="project" value="UniProtKB-KW"/>
</dbReference>
<dbReference type="RefSeq" id="XP_044568809.1">
    <property type="nucleotide sequence ID" value="XM_044711820.1"/>
</dbReference>
<reference evidence="7 8" key="1">
    <citation type="journal article" date="2019" name="Sci. Rep.">
        <title>Nanopore sequencing improves the draft genome of the human pathogenic amoeba Naegleria fowleri.</title>
        <authorList>
            <person name="Liechti N."/>
            <person name="Schurch N."/>
            <person name="Bruggmann R."/>
            <person name="Wittwer M."/>
        </authorList>
    </citation>
    <scope>NUCLEOTIDE SEQUENCE [LARGE SCALE GENOMIC DNA]</scope>
    <source>
        <strain evidence="7 8">ATCC 30894</strain>
    </source>
</reference>
<dbReference type="InterPro" id="IPR014001">
    <property type="entry name" value="Helicase_ATP-bd"/>
</dbReference>
<dbReference type="CDD" id="cd18008">
    <property type="entry name" value="DEXDc_SHPRH-like"/>
    <property type="match status" value="1"/>
</dbReference>
<dbReference type="OrthoDB" id="448448at2759"/>
<dbReference type="EMBL" id="VFQX01000004">
    <property type="protein sequence ID" value="KAF0984096.1"/>
    <property type="molecule type" value="Genomic_DNA"/>
</dbReference>
<proteinExistence type="predicted"/>
<feature type="region of interest" description="Disordered" evidence="4">
    <location>
        <begin position="262"/>
        <end position="303"/>
    </location>
</feature>
<evidence type="ECO:0000256" key="1">
    <source>
        <dbReference type="ARBA" id="ARBA00022741"/>
    </source>
</evidence>
<feature type="compositionally biased region" description="Low complexity" evidence="4">
    <location>
        <begin position="127"/>
        <end position="144"/>
    </location>
</feature>
<keyword evidence="1" id="KW-0547">Nucleotide-binding</keyword>
<dbReference type="Gene3D" id="3.40.50.300">
    <property type="entry name" value="P-loop containing nucleotide triphosphate hydrolases"/>
    <property type="match status" value="1"/>
</dbReference>
<dbReference type="GO" id="GO:0008094">
    <property type="term" value="F:ATP-dependent activity, acting on DNA"/>
    <property type="evidence" value="ECO:0007669"/>
    <property type="project" value="TreeGrafter"/>
</dbReference>
<sequence>MAHQNSSNIDDLLNDDELFSFIDDIVPAPGTTTPSGTTNKALNMTTSTTIPMPSNMLNKNSSNIGITHNIITNGNQVAFRSNNMNALVSNTGGGLVGMPTVIRNASPQQPPQLPQFTTPPRLPSIVNTPTTNNSSSTPTPFSQTTTDQFLNMLKDYQTINTINQGLPQNRVTPPPLPPSSQSSITNPYFLQIANLNKQQQAKNGMSISTPLQFISTSTPPPPSSKSSSIKTPPSIPPQAIIAQLSNSSSSSQFKGFSTIIGGSSNNSSNSSTPFKGATTPLSSSFMGNATPPFMQTGASSSSTPPMIPPNFFSQISLPPPMATPVLPTSTKGLLEVSPSKPGKKWPKLLSEIQKLEVQVTNSEIWKNLASNTTDISSVRCYVPDFGSDFDSYEDDDFDEDDDDMFVDGEDFNNIDEESFDLSKFEKVKSQGVKRTRFGVSKSSNKNSHNSCVYLFSANRELIGYVSSMEYNDCLVPLSKHKIIMVSVANALIEGTGRNFISLKVFLVKKALVSDKNLLESSTDSNESNPFSLANIERMSDDQIQMYHVRKNFLKKLFELLDRNSGVSIIGSSSSSELFVNNTANFQLSKLRKTNGSDVSLHKSKQEEEDDLDALDDTDLDEYIIQKPAAQTNGASSSSFHNLSDMEGEGLDKQLEELYEEIEKVIVDDENAPNTDDNSDEEYEISHHAIEIPEDSLLTTELRSYQKTAVKWMLKRERIGEDKAKSAPKLHSLFQERKFPDGTPFYFNPLHGVITLTFVPAPPEPKGGILADEMGLGKTVEVIGLIASNRIKGKKSTPTIVSDKYFSTATLVVTPLTIVDQWKQEIERHTNNQLSVYVYQGNRRIRDVATLLKYDVIITTYNTLSYEYSQTFITKERANAKKKTKDSAPQQPSPIYKMKFFRVVLDEAHNIKNRKSLQSRATAAVDAERRWAVTGTPIQNHIDDLYSLFHFLKVNPHGDWRWWTKYIGKPFEKKDKKAIEALQSVIKKLVIRRTKNKRVNGKRIVELPKKHVETVSIQFSQAEMTFYKSLYEYSKGKFNEFVRSNTVLKNYANILEMLLHLRQVCNHPALIITSFQKKTDKSTMNGFLENFEQKNGFEVYDTILPMLPQVLKLNKEKLKMRQNNEGESVIASQLKSINVSKYMRMNWRSSSKINALIEKLRSQEYGTKSVVFSQWTSMLDLVEVALEKSGIRFVRLDGKMQRKDRDDAVQKFKYDNTIQVCLISLKVGGTGLNLVWATHVFLLDPWWNPAIEEQAIDRVHRIGQDKPVTVYRFVVKDSVEERILSLQKSKTKIANDALNIGSDDDEDESCTTYGTSYLGGFGGGALKRKYDSDEEVEDEDDGFDEVTIEDQFDDEDEVSGGMFGHTKKDAQKLRLKELTTIFV</sequence>
<feature type="domain" description="Helicase C-terminal" evidence="6">
    <location>
        <begin position="1151"/>
        <end position="1308"/>
    </location>
</feature>
<keyword evidence="8" id="KW-1185">Reference proteome</keyword>
<dbReference type="SMART" id="SM00487">
    <property type="entry name" value="DEXDc"/>
    <property type="match status" value="1"/>
</dbReference>
<protein>
    <submittedName>
        <fullName evidence="7">Uncharacterized protein</fullName>
    </submittedName>
</protein>
<feature type="region of interest" description="Disordered" evidence="4">
    <location>
        <begin position="165"/>
        <end position="184"/>
    </location>
</feature>
<accession>A0A6A5C8K9</accession>
<dbReference type="Pfam" id="PF00176">
    <property type="entry name" value="SNF2-rel_dom"/>
    <property type="match status" value="1"/>
</dbReference>
<dbReference type="InterPro" id="IPR000330">
    <property type="entry name" value="SNF2_N"/>
</dbReference>
<feature type="compositionally biased region" description="Low complexity" evidence="4">
    <location>
        <begin position="262"/>
        <end position="272"/>
    </location>
</feature>
<evidence type="ECO:0000256" key="4">
    <source>
        <dbReference type="SAM" id="MobiDB-lite"/>
    </source>
</evidence>
<dbReference type="SUPFAM" id="SSF52540">
    <property type="entry name" value="P-loop containing nucleoside triphosphate hydrolases"/>
    <property type="match status" value="2"/>
</dbReference>
<feature type="domain" description="Helicase ATP-binding" evidence="5">
    <location>
        <begin position="758"/>
        <end position="954"/>
    </location>
</feature>
<evidence type="ECO:0000313" key="8">
    <source>
        <dbReference type="Proteomes" id="UP000444721"/>
    </source>
</evidence>
<organism evidence="7 8">
    <name type="scientific">Naegleria fowleri</name>
    <name type="common">Brain eating amoeba</name>
    <dbReference type="NCBI Taxonomy" id="5763"/>
    <lineage>
        <taxon>Eukaryota</taxon>
        <taxon>Discoba</taxon>
        <taxon>Heterolobosea</taxon>
        <taxon>Tetramitia</taxon>
        <taxon>Eutetramitia</taxon>
        <taxon>Vahlkampfiidae</taxon>
        <taxon>Naegleria</taxon>
    </lineage>
</organism>
<name>A0A6A5C8K9_NAEFO</name>
<evidence type="ECO:0000256" key="3">
    <source>
        <dbReference type="ARBA" id="ARBA00022840"/>
    </source>
</evidence>
<feature type="compositionally biased region" description="Low complexity" evidence="4">
    <location>
        <begin position="224"/>
        <end position="236"/>
    </location>
</feature>
<feature type="region of interest" description="Disordered" evidence="4">
    <location>
        <begin position="211"/>
        <end position="236"/>
    </location>
</feature>
<dbReference type="PROSITE" id="PS51194">
    <property type="entry name" value="HELICASE_CTER"/>
    <property type="match status" value="1"/>
</dbReference>
<evidence type="ECO:0000259" key="5">
    <source>
        <dbReference type="PROSITE" id="PS51192"/>
    </source>
</evidence>
<gene>
    <name evidence="7" type="ORF">FDP41_008011</name>
</gene>
<keyword evidence="2" id="KW-0378">Hydrolase</keyword>
<dbReference type="CDD" id="cd18793">
    <property type="entry name" value="SF2_C_SNF"/>
    <property type="match status" value="1"/>
</dbReference>
<dbReference type="InterPro" id="IPR049730">
    <property type="entry name" value="SNF2/RAD54-like_C"/>
</dbReference>
<evidence type="ECO:0000256" key="2">
    <source>
        <dbReference type="ARBA" id="ARBA00022801"/>
    </source>
</evidence>
<dbReference type="InterPro" id="IPR038718">
    <property type="entry name" value="SNF2-like_sf"/>
</dbReference>
<dbReference type="PROSITE" id="PS51192">
    <property type="entry name" value="HELICASE_ATP_BIND_1"/>
    <property type="match status" value="1"/>
</dbReference>
<feature type="region of interest" description="Disordered" evidence="4">
    <location>
        <begin position="105"/>
        <end position="144"/>
    </location>
</feature>
<dbReference type="Gene3D" id="3.40.50.10810">
    <property type="entry name" value="Tandem AAA-ATPase domain"/>
    <property type="match status" value="1"/>
</dbReference>
<keyword evidence="3" id="KW-0067">ATP-binding</keyword>
<dbReference type="GO" id="GO:0005634">
    <property type="term" value="C:nucleus"/>
    <property type="evidence" value="ECO:0007669"/>
    <property type="project" value="TreeGrafter"/>
</dbReference>
<dbReference type="GeneID" id="68115229"/>
<dbReference type="InterPro" id="IPR027417">
    <property type="entry name" value="P-loop_NTPase"/>
</dbReference>
<dbReference type="GO" id="GO:0006281">
    <property type="term" value="P:DNA repair"/>
    <property type="evidence" value="ECO:0007669"/>
    <property type="project" value="TreeGrafter"/>
</dbReference>
<dbReference type="GO" id="GO:0016787">
    <property type="term" value="F:hydrolase activity"/>
    <property type="evidence" value="ECO:0007669"/>
    <property type="project" value="UniProtKB-KW"/>
</dbReference>